<accession>A0A0D8FSK0</accession>
<gene>
    <name evidence="2" type="ORF">FEAC_19830</name>
</gene>
<reference evidence="2 3" key="1">
    <citation type="submission" date="2015-01" db="EMBL/GenBank/DDBJ databases">
        <title>Draft genome of the acidophilic iron oxidizer Ferrimicrobium acidiphilum strain T23.</title>
        <authorList>
            <person name="Poehlein A."/>
            <person name="Eisen S."/>
            <person name="Schloemann M."/>
            <person name="Johnson B.D."/>
            <person name="Daniel R."/>
            <person name="Muehling M."/>
        </authorList>
    </citation>
    <scope>NUCLEOTIDE SEQUENCE [LARGE SCALE GENOMIC DNA]</scope>
    <source>
        <strain evidence="2 3">T23</strain>
    </source>
</reference>
<proteinExistence type="predicted"/>
<dbReference type="Proteomes" id="UP000032336">
    <property type="component" value="Unassembled WGS sequence"/>
</dbReference>
<dbReference type="AlphaFoldDB" id="A0A0D8FSK0"/>
<feature type="region of interest" description="Disordered" evidence="1">
    <location>
        <begin position="46"/>
        <end position="67"/>
    </location>
</feature>
<evidence type="ECO:0000256" key="1">
    <source>
        <dbReference type="SAM" id="MobiDB-lite"/>
    </source>
</evidence>
<name>A0A0D8FSK0_9ACTN</name>
<sequence>MANIESILAKLDWRLEWLNALSPSDFSRAGMAIGMYPGMAGCRQRGLSDLGRPSQGRPSRGVRRGAKGVHVNYADRGFKPCR</sequence>
<evidence type="ECO:0000313" key="2">
    <source>
        <dbReference type="EMBL" id="KJE76248.1"/>
    </source>
</evidence>
<evidence type="ECO:0000313" key="3">
    <source>
        <dbReference type="Proteomes" id="UP000032336"/>
    </source>
</evidence>
<dbReference type="EMBL" id="JXUW01000019">
    <property type="protein sequence ID" value="KJE76248.1"/>
    <property type="molecule type" value="Genomic_DNA"/>
</dbReference>
<protein>
    <submittedName>
        <fullName evidence="2">Uncharacterized protein</fullName>
    </submittedName>
</protein>
<comment type="caution">
    <text evidence="2">The sequence shown here is derived from an EMBL/GenBank/DDBJ whole genome shotgun (WGS) entry which is preliminary data.</text>
</comment>
<organism evidence="2 3">
    <name type="scientific">Ferrimicrobium acidiphilum DSM 19497</name>
    <dbReference type="NCBI Taxonomy" id="1121877"/>
    <lineage>
        <taxon>Bacteria</taxon>
        <taxon>Bacillati</taxon>
        <taxon>Actinomycetota</taxon>
        <taxon>Acidimicrobiia</taxon>
        <taxon>Acidimicrobiales</taxon>
        <taxon>Acidimicrobiaceae</taxon>
        <taxon>Ferrimicrobium</taxon>
    </lineage>
</organism>
<dbReference type="RefSeq" id="WP_035390965.1">
    <property type="nucleotide sequence ID" value="NZ_JQKF01000034.1"/>
</dbReference>
<keyword evidence="3" id="KW-1185">Reference proteome</keyword>